<evidence type="ECO:0000313" key="6">
    <source>
        <dbReference type="Proteomes" id="UP000053327"/>
    </source>
</evidence>
<dbReference type="Gene3D" id="1.25.40.10">
    <property type="entry name" value="Tetratricopeptide repeat domain"/>
    <property type="match status" value="1"/>
</dbReference>
<dbReference type="Proteomes" id="UP000053327">
    <property type="component" value="Unassembled WGS sequence"/>
</dbReference>
<dbReference type="InterPro" id="IPR011990">
    <property type="entry name" value="TPR-like_helical_dom_sf"/>
</dbReference>
<feature type="region of interest" description="Disordered" evidence="4">
    <location>
        <begin position="606"/>
        <end position="672"/>
    </location>
</feature>
<dbReference type="InterPro" id="IPR019734">
    <property type="entry name" value="TPR_rpt"/>
</dbReference>
<keyword evidence="1" id="KW-0677">Repeat</keyword>
<evidence type="ECO:0000256" key="2">
    <source>
        <dbReference type="ARBA" id="ARBA00022803"/>
    </source>
</evidence>
<dbReference type="Pfam" id="PF13181">
    <property type="entry name" value="TPR_8"/>
    <property type="match status" value="1"/>
</dbReference>
<feature type="repeat" description="TPR" evidence="3">
    <location>
        <begin position="917"/>
        <end position="950"/>
    </location>
</feature>
<dbReference type="OrthoDB" id="1936594at2759"/>
<gene>
    <name evidence="5" type="ORF">PVBG_04331</name>
</gene>
<reference evidence="5 6" key="1">
    <citation type="submission" date="2011-08" db="EMBL/GenBank/DDBJ databases">
        <title>The Genome Sequence of Plasmodium vivax Brazil I.</title>
        <authorList>
            <consortium name="The Broad Institute Genome Sequencing Platform"/>
            <consortium name="The Broad Institute Genome Sequencing Center for Infectious Disease"/>
            <person name="Neafsey D."/>
            <person name="Carlton J."/>
            <person name="Barnwell J."/>
            <person name="Collins W."/>
            <person name="Escalante A."/>
            <person name="Mullikin J."/>
            <person name="Saul A."/>
            <person name="Guigo R."/>
            <person name="Camara F."/>
            <person name="Young S.K."/>
            <person name="Zeng Q."/>
            <person name="Gargeya S."/>
            <person name="Fitzgerald M."/>
            <person name="Haas B."/>
            <person name="Abouelleil A."/>
            <person name="Alvarado L."/>
            <person name="Arachchi H.M."/>
            <person name="Berlin A."/>
            <person name="Brown A."/>
            <person name="Chapman S.B."/>
            <person name="Chen Z."/>
            <person name="Dunbar C."/>
            <person name="Freedman E."/>
            <person name="Gearin G."/>
            <person name="Gellesch M."/>
            <person name="Goldberg J."/>
            <person name="Griggs A."/>
            <person name="Gujja S."/>
            <person name="Heiman D."/>
            <person name="Howarth C."/>
            <person name="Larson L."/>
            <person name="Lui A."/>
            <person name="MacDonald P.J.P."/>
            <person name="Montmayeur A."/>
            <person name="Murphy C."/>
            <person name="Neiman D."/>
            <person name="Pearson M."/>
            <person name="Priest M."/>
            <person name="Roberts A."/>
            <person name="Saif S."/>
            <person name="Shea T."/>
            <person name="Shenoy N."/>
            <person name="Sisk P."/>
            <person name="Stolte C."/>
            <person name="Sykes S."/>
            <person name="Wortman J."/>
            <person name="Nusbaum C."/>
            <person name="Birren B."/>
        </authorList>
    </citation>
    <scope>NUCLEOTIDE SEQUENCE [LARGE SCALE GENOMIC DNA]</scope>
    <source>
        <strain evidence="5 6">Brazil I</strain>
    </source>
</reference>
<feature type="region of interest" description="Disordered" evidence="4">
    <location>
        <begin position="529"/>
        <end position="586"/>
    </location>
</feature>
<keyword evidence="2 3" id="KW-0802">TPR repeat</keyword>
<dbReference type="PANTHER" id="PTHR16193:SF0">
    <property type="entry name" value="TETRATRICOPEPTIDE REPEAT PROTEIN 27"/>
    <property type="match status" value="1"/>
</dbReference>
<sequence length="1209" mass="139608">MEGLKPILWSVEELIYLSPENDAFYEKEETEIRRKLADLCRSYVVEAPAKSGGADCHAGEAPESSRGADCQAEEELTSQVRNLFHFLKLIKAGKHEECIVDPWVRDIFQFIFDTLKNDSTNSINQVKKELFCYVSREKADIEERWRPKAEEQSEGLNGNQVIFFQACFTFFHEIKILLCCYAFLNMFVQYNWTGPPPPTRDSEKEKVQTSQGCHEDNHFCQFIQTMKIKNEEFLNSCLEFLSLEGETTYAHCELINAFCLSVILLNLVNNFNQTDQPIMCSNEYGYFEEGAPNGVQVNSQDGNSSMPQMACVPGKEQPIGTNQKEEKTKQYNETKLLHFVRSKYLWKARIYFIWQRLFAASSNDWFYSLKIHVVDIPLRIFKNVKLLSSDFELIDQEIKVIGQVPEIFAHLRQNEKDLQNCDLFCENYMSPNFQICALSNFSIYLAFYNYTYAYQRVLDVLAEMSQFSYSFTGRMGIKRKYQKIPATILVLKAKKGQEEDNTSAVLNEIEPLSEYDILRSDYRIIDDVKGGEAPGGCGDTERGDPHKEESEKREDDAGEAVPSSLAASQKVTMEGHDEDKKADEMSPKVENFAEEHIEKMTCAKGEAQNGEQIDQKGEKSTHPYANPTGGGKSPERCTSTGGDTPTNMDTDECSPNREEEKSKTNPNGKVMWKLKDLDPDTDILEEPYFMDSENNYFKILTFDEQIALINFCYSMIRFNPHYDEIKFEKLSAVIARCLKCYDVNVESGEKQQHGTKNRDNNSLQIKYQNWLLHSCILWYKCKCETFRLKTVDRAAAQLNELLKETYDEKPQGGERVKFLFDVYYPTTWELKKEIGNVMVKTGSVVSAFNLFKDLKLWDEAITCLIQADRKGEAKELLDDLLKKKRTPSLLCLYGLVDSNNALNYYIDAWKLSNCKYAKAARFIGNFYYRKEMYNPCCEYLEKALEISPLFPDIWFILGCSYMKIEKVDESVKAFTRMVSMTNEDSAKAYGNLAYLYMKKGTYKAAKICINQAVKVDNNEWKYWDTYLKLSIMQNDVDSFCLALTTICQKNQVKQIQPWIYEYISDLIVNDKPTLIPNKNGLSYLDKVLTTMGTISVHISECDSYWNAFSFFLFVKGRFVDSYEAKVKEIRSLESVAQKCTTKDVVDRLISKQVAAVKFLYHVLKAHYVEEKRGTFEYQLRNIIESILRQYKDMGQQEVTELSQIMQIIK</sequence>
<organism evidence="5 6">
    <name type="scientific">Plasmodium vivax (strain Brazil I)</name>
    <dbReference type="NCBI Taxonomy" id="1033975"/>
    <lineage>
        <taxon>Eukaryota</taxon>
        <taxon>Sar</taxon>
        <taxon>Alveolata</taxon>
        <taxon>Apicomplexa</taxon>
        <taxon>Aconoidasida</taxon>
        <taxon>Haemosporida</taxon>
        <taxon>Plasmodiidae</taxon>
        <taxon>Plasmodium</taxon>
        <taxon>Plasmodium (Plasmodium)</taxon>
    </lineage>
</organism>
<feature type="compositionally biased region" description="Basic and acidic residues" evidence="4">
    <location>
        <begin position="539"/>
        <end position="555"/>
    </location>
</feature>
<feature type="compositionally biased region" description="Basic and acidic residues" evidence="4">
    <location>
        <begin position="654"/>
        <end position="663"/>
    </location>
</feature>
<dbReference type="EMBL" id="KQ234851">
    <property type="protein sequence ID" value="KMZ84915.1"/>
    <property type="molecule type" value="Genomic_DNA"/>
</dbReference>
<dbReference type="SUPFAM" id="SSF48452">
    <property type="entry name" value="TPR-like"/>
    <property type="match status" value="1"/>
</dbReference>
<evidence type="ECO:0000256" key="1">
    <source>
        <dbReference type="ARBA" id="ARBA00022737"/>
    </source>
</evidence>
<evidence type="ECO:0000256" key="3">
    <source>
        <dbReference type="PROSITE-ProRule" id="PRU00339"/>
    </source>
</evidence>
<dbReference type="PROSITE" id="PS50005">
    <property type="entry name" value="TPR"/>
    <property type="match status" value="3"/>
</dbReference>
<evidence type="ECO:0000256" key="4">
    <source>
        <dbReference type="SAM" id="MobiDB-lite"/>
    </source>
</evidence>
<evidence type="ECO:0000313" key="5">
    <source>
        <dbReference type="EMBL" id="KMZ84915.1"/>
    </source>
</evidence>
<dbReference type="AlphaFoldDB" id="A0A0J9SP90"/>
<feature type="repeat" description="TPR" evidence="3">
    <location>
        <begin position="951"/>
        <end position="984"/>
    </location>
</feature>
<dbReference type="PANTHER" id="PTHR16193">
    <property type="entry name" value="TETRATRICOPEPTIDE REPEAT PROTEIN 27"/>
    <property type="match status" value="1"/>
</dbReference>
<feature type="compositionally biased region" description="Basic and acidic residues" evidence="4">
    <location>
        <begin position="573"/>
        <end position="586"/>
    </location>
</feature>
<dbReference type="SMART" id="SM00028">
    <property type="entry name" value="TPR"/>
    <property type="match status" value="3"/>
</dbReference>
<name>A0A0J9SP90_PLAV1</name>
<feature type="compositionally biased region" description="Polar residues" evidence="4">
    <location>
        <begin position="636"/>
        <end position="648"/>
    </location>
</feature>
<proteinExistence type="predicted"/>
<protein>
    <submittedName>
        <fullName evidence="5">Uncharacterized protein</fullName>
    </submittedName>
</protein>
<feature type="repeat" description="TPR" evidence="3">
    <location>
        <begin position="986"/>
        <end position="1019"/>
    </location>
</feature>
<accession>A0A0J9SP90</accession>
<dbReference type="InterPro" id="IPR044244">
    <property type="entry name" value="TTC27/Emw1"/>
</dbReference>